<evidence type="ECO:0000313" key="1">
    <source>
        <dbReference type="EMBL" id="MFC6386033.1"/>
    </source>
</evidence>
<keyword evidence="2" id="KW-1185">Reference proteome</keyword>
<comment type="caution">
    <text evidence="1">The sequence shown here is derived from an EMBL/GenBank/DDBJ whole genome shotgun (WGS) entry which is preliminary data.</text>
</comment>
<evidence type="ECO:0000313" key="2">
    <source>
        <dbReference type="Proteomes" id="UP001596267"/>
    </source>
</evidence>
<dbReference type="RefSeq" id="WP_253053130.1">
    <property type="nucleotide sequence ID" value="NZ_JAMXWN010000003.1"/>
</dbReference>
<sequence length="65" mass="7643">MTGCSKRLPDRPRQVSNEVQLMKDKDRAFAPFANGECMFIREATKQSERIRPAVLFYQFERFNDA</sequence>
<protein>
    <submittedName>
        <fullName evidence="1">Uncharacterized protein</fullName>
    </submittedName>
</protein>
<organism evidence="1 2">
    <name type="scientific">Sporolactobacillus kofuensis</name>
    <dbReference type="NCBI Taxonomy" id="269672"/>
    <lineage>
        <taxon>Bacteria</taxon>
        <taxon>Bacillati</taxon>
        <taxon>Bacillota</taxon>
        <taxon>Bacilli</taxon>
        <taxon>Bacillales</taxon>
        <taxon>Sporolactobacillaceae</taxon>
        <taxon>Sporolactobacillus</taxon>
    </lineage>
</organism>
<proteinExistence type="predicted"/>
<reference evidence="2" key="1">
    <citation type="journal article" date="2019" name="Int. J. Syst. Evol. Microbiol.">
        <title>The Global Catalogue of Microorganisms (GCM) 10K type strain sequencing project: providing services to taxonomists for standard genome sequencing and annotation.</title>
        <authorList>
            <consortium name="The Broad Institute Genomics Platform"/>
            <consortium name="The Broad Institute Genome Sequencing Center for Infectious Disease"/>
            <person name="Wu L."/>
            <person name="Ma J."/>
        </authorList>
    </citation>
    <scope>NUCLEOTIDE SEQUENCE [LARGE SCALE GENOMIC DNA]</scope>
    <source>
        <strain evidence="2">CCUG 42001</strain>
    </source>
</reference>
<accession>A0ABW1WBS2</accession>
<dbReference type="EMBL" id="JBHSTQ010000004">
    <property type="protein sequence ID" value="MFC6386033.1"/>
    <property type="molecule type" value="Genomic_DNA"/>
</dbReference>
<name>A0ABW1WBS2_9BACL</name>
<dbReference type="Proteomes" id="UP001596267">
    <property type="component" value="Unassembled WGS sequence"/>
</dbReference>
<gene>
    <name evidence="1" type="ORF">ACFP7A_05420</name>
</gene>